<dbReference type="EMBL" id="LT559118">
    <property type="protein sequence ID" value="SBO99534.1"/>
    <property type="molecule type" value="Genomic_DNA"/>
</dbReference>
<organism evidence="2">
    <name type="scientific">Nonomuraea gerenzanensis</name>
    <dbReference type="NCBI Taxonomy" id="93944"/>
    <lineage>
        <taxon>Bacteria</taxon>
        <taxon>Bacillati</taxon>
        <taxon>Actinomycetota</taxon>
        <taxon>Actinomycetes</taxon>
        <taxon>Streptosporangiales</taxon>
        <taxon>Streptosporangiaceae</taxon>
        <taxon>Nonomuraea</taxon>
    </lineage>
</organism>
<evidence type="ECO:0000256" key="1">
    <source>
        <dbReference type="SAM" id="MobiDB-lite"/>
    </source>
</evidence>
<evidence type="ECO:0000313" key="2">
    <source>
        <dbReference type="EMBL" id="SBO99534.1"/>
    </source>
</evidence>
<name>A0A1M4EL30_9ACTN</name>
<feature type="region of interest" description="Disordered" evidence="1">
    <location>
        <begin position="39"/>
        <end position="59"/>
    </location>
</feature>
<gene>
    <name evidence="2" type="ORF">BN4615_P9050</name>
</gene>
<dbReference type="AlphaFoldDB" id="A0A1M4EL30"/>
<accession>A0A1M4EL30</accession>
<sequence length="59" mass="6664">MEDHGRTYVPHNPGWDQVAASEREAFELTRKVSAYLPKSAWPSGGSGRRHARAFRENVP</sequence>
<reference evidence="2" key="1">
    <citation type="submission" date="2016-04" db="EMBL/GenBank/DDBJ databases">
        <authorList>
            <person name="Evans L.H."/>
            <person name="Alamgir A."/>
            <person name="Owens N."/>
            <person name="Weber N.D."/>
            <person name="Virtaneva K."/>
            <person name="Barbian K."/>
            <person name="Babar A."/>
            <person name="Rosenke K."/>
        </authorList>
    </citation>
    <scope>NUCLEOTIDE SEQUENCE</scope>
    <source>
        <strain evidence="2">Nono1</strain>
    </source>
</reference>
<dbReference type="RefSeq" id="WP_225268199.1">
    <property type="nucleotide sequence ID" value="NZ_CP084058.1"/>
</dbReference>
<protein>
    <submittedName>
        <fullName evidence="2">Uncharacterized protein</fullName>
    </submittedName>
</protein>
<proteinExistence type="predicted"/>